<feature type="transmembrane region" description="Helical" evidence="8">
    <location>
        <begin position="28"/>
        <end position="45"/>
    </location>
</feature>
<keyword evidence="3 8" id="KW-0132">Cell division</keyword>
<evidence type="ECO:0000259" key="10">
    <source>
        <dbReference type="PROSITE" id="PS51779"/>
    </source>
</evidence>
<dbReference type="EMBL" id="WJNH01000002">
    <property type="protein sequence ID" value="MRG85490.1"/>
    <property type="molecule type" value="Genomic_DNA"/>
</dbReference>
<evidence type="ECO:0000256" key="4">
    <source>
        <dbReference type="ARBA" id="ARBA00022692"/>
    </source>
</evidence>
<comment type="function">
    <text evidence="8">Cell division protein that may be involved in stabilizing or promoting the assembly of the division complex.</text>
</comment>
<evidence type="ECO:0000313" key="12">
    <source>
        <dbReference type="Proteomes" id="UP000480185"/>
    </source>
</evidence>
<evidence type="ECO:0000256" key="9">
    <source>
        <dbReference type="SAM" id="MobiDB-lite"/>
    </source>
</evidence>
<proteinExistence type="inferred from homology"/>
<comment type="caution">
    <text evidence="11">The sequence shown here is derived from an EMBL/GenBank/DDBJ whole genome shotgun (WGS) entry which is preliminary data.</text>
</comment>
<dbReference type="InterPro" id="IPR050487">
    <property type="entry name" value="FtsQ_DivIB"/>
</dbReference>
<dbReference type="InterPro" id="IPR005548">
    <property type="entry name" value="Cell_div_FtsQ/DivIB_C"/>
</dbReference>
<evidence type="ECO:0000256" key="5">
    <source>
        <dbReference type="ARBA" id="ARBA00022989"/>
    </source>
</evidence>
<keyword evidence="4 8" id="KW-0812">Transmembrane</keyword>
<dbReference type="GO" id="GO:0043093">
    <property type="term" value="P:FtsZ-dependent cytokinesis"/>
    <property type="evidence" value="ECO:0007669"/>
    <property type="project" value="UniProtKB-UniRule"/>
</dbReference>
<evidence type="ECO:0000256" key="2">
    <source>
        <dbReference type="ARBA" id="ARBA00022475"/>
    </source>
</evidence>
<dbReference type="Proteomes" id="UP000480185">
    <property type="component" value="Unassembled WGS sequence"/>
</dbReference>
<dbReference type="InterPro" id="IPR034746">
    <property type="entry name" value="POTRA"/>
</dbReference>
<dbReference type="OrthoDB" id="1819027at2"/>
<feature type="domain" description="POTRA" evidence="10">
    <location>
        <begin position="50"/>
        <end position="118"/>
    </location>
</feature>
<dbReference type="Gene3D" id="3.10.20.310">
    <property type="entry name" value="membrane protein fhac"/>
    <property type="match status" value="1"/>
</dbReference>
<dbReference type="PANTHER" id="PTHR37820">
    <property type="entry name" value="CELL DIVISION PROTEIN DIVIB"/>
    <property type="match status" value="1"/>
</dbReference>
<gene>
    <name evidence="8" type="primary">divIB</name>
    <name evidence="11" type="ORF">GH754_03995</name>
</gene>
<dbReference type="PROSITE" id="PS51779">
    <property type="entry name" value="POTRA"/>
    <property type="match status" value="1"/>
</dbReference>
<dbReference type="InterPro" id="IPR013685">
    <property type="entry name" value="POTRA_FtsQ_type"/>
</dbReference>
<dbReference type="GO" id="GO:0032153">
    <property type="term" value="C:cell division site"/>
    <property type="evidence" value="ECO:0007669"/>
    <property type="project" value="UniProtKB-UniRule"/>
</dbReference>
<dbReference type="PANTHER" id="PTHR37820:SF1">
    <property type="entry name" value="CELL DIVISION PROTEIN FTSQ"/>
    <property type="match status" value="1"/>
</dbReference>
<keyword evidence="6 8" id="KW-0472">Membrane</keyword>
<evidence type="ECO:0000256" key="7">
    <source>
        <dbReference type="ARBA" id="ARBA00023306"/>
    </source>
</evidence>
<feature type="compositionally biased region" description="Acidic residues" evidence="9">
    <location>
        <begin position="247"/>
        <end position="273"/>
    </location>
</feature>
<accession>A0A6G1X3N2</accession>
<comment type="subcellular location">
    <subcellularLocation>
        <location evidence="8">Cell membrane</location>
        <topology evidence="8">Single-pass type II membrane protein</topology>
    </subcellularLocation>
    <subcellularLocation>
        <location evidence="1">Membrane</location>
    </subcellularLocation>
    <text evidence="8">Localizes to the division septum.</text>
</comment>
<keyword evidence="2 8" id="KW-1003">Cell membrane</keyword>
<dbReference type="AlphaFoldDB" id="A0A6G1X3N2"/>
<evidence type="ECO:0000256" key="8">
    <source>
        <dbReference type="HAMAP-Rule" id="MF_00912"/>
    </source>
</evidence>
<evidence type="ECO:0000256" key="6">
    <source>
        <dbReference type="ARBA" id="ARBA00023136"/>
    </source>
</evidence>
<dbReference type="Pfam" id="PF03799">
    <property type="entry name" value="FtsQ_DivIB_C"/>
    <property type="match status" value="1"/>
</dbReference>
<evidence type="ECO:0000313" key="11">
    <source>
        <dbReference type="EMBL" id="MRG85490.1"/>
    </source>
</evidence>
<comment type="similarity">
    <text evidence="8">Belongs to the FtsQ/DivIB family. DivIB subfamily.</text>
</comment>
<dbReference type="Pfam" id="PF08478">
    <property type="entry name" value="POTRA_1"/>
    <property type="match status" value="1"/>
</dbReference>
<feature type="region of interest" description="Disordered" evidence="9">
    <location>
        <begin position="246"/>
        <end position="273"/>
    </location>
</feature>
<protein>
    <recommendedName>
        <fullName evidence="8">Cell division protein DivIB</fullName>
    </recommendedName>
</protein>
<keyword evidence="7 8" id="KW-0131">Cell cycle</keyword>
<dbReference type="Gene3D" id="3.40.50.10960">
    <property type="match status" value="1"/>
</dbReference>
<dbReference type="RefSeq" id="WP_153727432.1">
    <property type="nucleotide sequence ID" value="NZ_WJNH01000002.1"/>
</dbReference>
<evidence type="ECO:0000256" key="3">
    <source>
        <dbReference type="ARBA" id="ARBA00022618"/>
    </source>
</evidence>
<dbReference type="HAMAP" id="MF_00912">
    <property type="entry name" value="DivIB"/>
    <property type="match status" value="1"/>
</dbReference>
<dbReference type="GO" id="GO:0005886">
    <property type="term" value="C:plasma membrane"/>
    <property type="evidence" value="ECO:0007669"/>
    <property type="project" value="UniProtKB-SubCell"/>
</dbReference>
<sequence length="273" mass="31405">MTEKKVVSIENRIPKLKEQRKKKANKRLIFYLVLFFILIMIVLYLQSPLSHVKKISVVGNQFVEHDKIVELSNITTNDNIWNLEFEKIKSQIVSHEEIKDAEIERQLPSTVVISLEEYVRVGYVKENGRFSPILENGETLDKPVDVPKGDAPILIGWENSTYLSEMTSEIRKLSPSLSQQISEIHWIPEETNPYKIRLFMSSGQEVIGSIRNFSEKMSAYPSIVSQLEPDQQGVIHIDVGTFFVPYEQEEKDEIDDQEDETSQEGEGMNETEG</sequence>
<name>A0A6G1X3N2_9BACI</name>
<dbReference type="InterPro" id="IPR026580">
    <property type="entry name" value="DivIB"/>
</dbReference>
<evidence type="ECO:0000256" key="1">
    <source>
        <dbReference type="ARBA" id="ARBA00004370"/>
    </source>
</evidence>
<keyword evidence="12" id="KW-1185">Reference proteome</keyword>
<keyword evidence="5 8" id="KW-1133">Transmembrane helix</keyword>
<organism evidence="11 12">
    <name type="scientific">Salinibacillus xinjiangensis</name>
    <dbReference type="NCBI Taxonomy" id="1229268"/>
    <lineage>
        <taxon>Bacteria</taxon>
        <taxon>Bacillati</taxon>
        <taxon>Bacillota</taxon>
        <taxon>Bacilli</taxon>
        <taxon>Bacillales</taxon>
        <taxon>Bacillaceae</taxon>
        <taxon>Salinibacillus</taxon>
    </lineage>
</organism>
<reference evidence="11 12" key="1">
    <citation type="submission" date="2019-11" db="EMBL/GenBank/DDBJ databases">
        <authorList>
            <person name="Li J."/>
        </authorList>
    </citation>
    <scope>NUCLEOTIDE SEQUENCE [LARGE SCALE GENOMIC DNA]</scope>
    <source>
        <strain evidence="11 12">J4</strain>
    </source>
</reference>